<evidence type="ECO:0000313" key="2">
    <source>
        <dbReference type="Proteomes" id="UP000054783"/>
    </source>
</evidence>
<organism evidence="1 2">
    <name type="scientific">Trichinella patagoniensis</name>
    <dbReference type="NCBI Taxonomy" id="990121"/>
    <lineage>
        <taxon>Eukaryota</taxon>
        <taxon>Metazoa</taxon>
        <taxon>Ecdysozoa</taxon>
        <taxon>Nematoda</taxon>
        <taxon>Enoplea</taxon>
        <taxon>Dorylaimia</taxon>
        <taxon>Trichinellida</taxon>
        <taxon>Trichinellidae</taxon>
        <taxon>Trichinella</taxon>
    </lineage>
</organism>
<protein>
    <submittedName>
        <fullName evidence="1">Uncharacterized protein</fullName>
    </submittedName>
</protein>
<dbReference type="EMBL" id="JYDQ01000071">
    <property type="protein sequence ID" value="KRY16896.1"/>
    <property type="molecule type" value="Genomic_DNA"/>
</dbReference>
<sequence>MKQLPVTTHKSPVIRPSQSIYLTLPISKPTMIQLKTYQQLMKLLLYEMLEHPVQIYRKQCPASIAEKEAN</sequence>
<dbReference type="AlphaFoldDB" id="A0A0V0ZVY7"/>
<reference evidence="1 2" key="1">
    <citation type="submission" date="2015-01" db="EMBL/GenBank/DDBJ databases">
        <title>Evolution of Trichinella species and genotypes.</title>
        <authorList>
            <person name="Korhonen P.K."/>
            <person name="Edoardo P."/>
            <person name="Giuseppe L.R."/>
            <person name="Gasser R.B."/>
        </authorList>
    </citation>
    <scope>NUCLEOTIDE SEQUENCE [LARGE SCALE GENOMIC DNA]</scope>
    <source>
        <strain evidence="1">ISS2496</strain>
    </source>
</reference>
<proteinExistence type="predicted"/>
<accession>A0A0V0ZVY7</accession>
<gene>
    <name evidence="1" type="ORF">T12_1781</name>
</gene>
<keyword evidence="2" id="KW-1185">Reference proteome</keyword>
<dbReference type="Proteomes" id="UP000054783">
    <property type="component" value="Unassembled WGS sequence"/>
</dbReference>
<evidence type="ECO:0000313" key="1">
    <source>
        <dbReference type="EMBL" id="KRY16896.1"/>
    </source>
</evidence>
<comment type="caution">
    <text evidence="1">The sequence shown here is derived from an EMBL/GenBank/DDBJ whole genome shotgun (WGS) entry which is preliminary data.</text>
</comment>
<name>A0A0V0ZVY7_9BILA</name>